<feature type="binding site" evidence="11">
    <location>
        <position position="313"/>
    </location>
    <ligand>
        <name>Mg(2+)</name>
        <dbReference type="ChEBI" id="CHEBI:18420"/>
    </ligand>
</feature>
<dbReference type="Pfam" id="PF01529">
    <property type="entry name" value="DHHC"/>
    <property type="match status" value="1"/>
</dbReference>
<sequence length="468" mass="52236">MTTSFSTKELCSPLKPSDSTVQLYKLWPSHQTTFLCGGLCVCGPQPWAPIWTSVPIMLGFLLYTVLPAVDIWQAVSPWLAIATVMLFISTMTGLFLAAYSDPGIMPRRSIVELMDQMDATPDGCCSEMDDRVGGGPLRYCSTCQLYRDSTTTSHCRVCNNCVLGFDHHCIFLNNCIGGRNYPFFMTFVVSVTLYAAIVMIQFIIWTSIVDDESATTGISIGIKAKPDLAILARVMALLCLICLVSLVLFLGFHLCLLAKGITTKQVIRHREHLSPRSKCSPLFTRQPPLFDARMKIPKTFRNDVVGLDNAGKTTVLLRFNGEDISQIPPTVGFNIKTILYNDFKLNIWDVGGQKSIRSFWRNYFEATDGLIWVVDSLDRHRLTDCKEELHKLLKEERLAGASLLVLANKQDISGALSPMEIRKHLELETMSMSRHWYVLACSAVTGDGLAEGVEWIVSDIAKRVFTHG</sequence>
<dbReference type="AlphaFoldDB" id="A0A7J6LBA2"/>
<keyword evidence="6 12" id="KW-1133">Transmembrane helix</keyword>
<keyword evidence="8 12" id="KW-0472">Membrane</keyword>
<evidence type="ECO:0000256" key="5">
    <source>
        <dbReference type="ARBA" id="ARBA00022741"/>
    </source>
</evidence>
<evidence type="ECO:0000259" key="13">
    <source>
        <dbReference type="Pfam" id="PF01529"/>
    </source>
</evidence>
<keyword evidence="15" id="KW-1185">Reference proteome</keyword>
<evidence type="ECO:0000313" key="14">
    <source>
        <dbReference type="EMBL" id="KAF4656547.1"/>
    </source>
</evidence>
<comment type="caution">
    <text evidence="14">The sequence shown here is derived from an EMBL/GenBank/DDBJ whole genome shotgun (WGS) entry which is preliminary data.</text>
</comment>
<keyword evidence="9" id="KW-0449">Lipoprotein</keyword>
<evidence type="ECO:0000256" key="1">
    <source>
        <dbReference type="ARBA" id="ARBA00004141"/>
    </source>
</evidence>
<dbReference type="SUPFAM" id="SSF52540">
    <property type="entry name" value="P-loop containing nucleoside triphosphate hydrolases"/>
    <property type="match status" value="1"/>
</dbReference>
<dbReference type="InterPro" id="IPR001594">
    <property type="entry name" value="Palmitoyltrfase_DHHC"/>
</dbReference>
<evidence type="ECO:0000256" key="9">
    <source>
        <dbReference type="ARBA" id="ARBA00023288"/>
    </source>
</evidence>
<dbReference type="InterPro" id="IPR027417">
    <property type="entry name" value="P-loop_NTPase"/>
</dbReference>
<keyword evidence="7 10" id="KW-0342">GTP-binding</keyword>
<evidence type="ECO:0000256" key="3">
    <source>
        <dbReference type="ARBA" id="ARBA00022692"/>
    </source>
</evidence>
<feature type="binding site" evidence="10">
    <location>
        <begin position="408"/>
        <end position="411"/>
    </location>
    <ligand>
        <name>GTP</name>
        <dbReference type="ChEBI" id="CHEBI:37565"/>
    </ligand>
</feature>
<dbReference type="GO" id="GO:0005525">
    <property type="term" value="F:GTP binding"/>
    <property type="evidence" value="ECO:0007669"/>
    <property type="project" value="UniProtKB-KW"/>
</dbReference>
<keyword evidence="4" id="KW-0519">Myristate</keyword>
<dbReference type="PROSITE" id="PS50216">
    <property type="entry name" value="DHHC"/>
    <property type="match status" value="1"/>
</dbReference>
<comment type="domain">
    <text evidence="12">The DHHC domain is required for palmitoyltransferase activity.</text>
</comment>
<dbReference type="Pfam" id="PF00025">
    <property type="entry name" value="Arf"/>
    <property type="match status" value="1"/>
</dbReference>
<evidence type="ECO:0000256" key="12">
    <source>
        <dbReference type="RuleBase" id="RU079119"/>
    </source>
</evidence>
<evidence type="ECO:0000256" key="10">
    <source>
        <dbReference type="PIRSR" id="PIRSR606689-1"/>
    </source>
</evidence>
<dbReference type="CDD" id="cd04154">
    <property type="entry name" value="Arl2"/>
    <property type="match status" value="1"/>
</dbReference>
<evidence type="ECO:0000256" key="4">
    <source>
        <dbReference type="ARBA" id="ARBA00022707"/>
    </source>
</evidence>
<name>A0A7J6LBA2_PERCH</name>
<dbReference type="SMART" id="SM00175">
    <property type="entry name" value="RAB"/>
    <property type="match status" value="1"/>
</dbReference>
<accession>A0A7J6LBA2</accession>
<dbReference type="SMART" id="SM00178">
    <property type="entry name" value="SAR"/>
    <property type="match status" value="1"/>
</dbReference>
<evidence type="ECO:0000256" key="11">
    <source>
        <dbReference type="PIRSR" id="PIRSR606689-2"/>
    </source>
</evidence>
<dbReference type="GO" id="GO:0016020">
    <property type="term" value="C:membrane"/>
    <property type="evidence" value="ECO:0007669"/>
    <property type="project" value="UniProtKB-SubCell"/>
</dbReference>
<reference evidence="14 15" key="1">
    <citation type="submission" date="2020-04" db="EMBL/GenBank/DDBJ databases">
        <title>Perkinsus chesapeaki whole genome sequence.</title>
        <authorList>
            <person name="Bogema D.R."/>
        </authorList>
    </citation>
    <scope>NUCLEOTIDE SEQUENCE [LARGE SCALE GENOMIC DNA]</scope>
    <source>
        <strain evidence="14">ATCC PRA-425</strain>
    </source>
</reference>
<proteinExistence type="inferred from homology"/>
<feature type="transmembrane region" description="Helical" evidence="12">
    <location>
        <begin position="183"/>
        <end position="208"/>
    </location>
</feature>
<evidence type="ECO:0000256" key="7">
    <source>
        <dbReference type="ARBA" id="ARBA00023134"/>
    </source>
</evidence>
<keyword evidence="12" id="KW-0012">Acyltransferase</keyword>
<dbReference type="EMBL" id="JAAPAO010000591">
    <property type="protein sequence ID" value="KAF4656547.1"/>
    <property type="molecule type" value="Genomic_DNA"/>
</dbReference>
<evidence type="ECO:0000256" key="8">
    <source>
        <dbReference type="ARBA" id="ARBA00023136"/>
    </source>
</evidence>
<protein>
    <recommendedName>
        <fullName evidence="12">Palmitoyltransferase</fullName>
        <ecNumber evidence="12">2.3.1.225</ecNumber>
    </recommendedName>
</protein>
<dbReference type="InterPro" id="IPR045873">
    <property type="entry name" value="Arl2"/>
</dbReference>
<comment type="similarity">
    <text evidence="2">Belongs to the small GTPase superfamily. Arf family.</text>
</comment>
<keyword evidence="11" id="KW-0460">Magnesium</keyword>
<dbReference type="Gene3D" id="3.40.50.300">
    <property type="entry name" value="P-loop containing nucleotide triphosphate hydrolases"/>
    <property type="match status" value="1"/>
</dbReference>
<dbReference type="NCBIfam" id="TIGR00231">
    <property type="entry name" value="small_GTP"/>
    <property type="match status" value="1"/>
</dbReference>
<comment type="subcellular location">
    <subcellularLocation>
        <location evidence="1">Membrane</location>
        <topology evidence="1">Multi-pass membrane protein</topology>
    </subcellularLocation>
</comment>
<dbReference type="Proteomes" id="UP000591131">
    <property type="component" value="Unassembled WGS sequence"/>
</dbReference>
<feature type="binding site" evidence="10">
    <location>
        <begin position="306"/>
        <end position="313"/>
    </location>
    <ligand>
        <name>GTP</name>
        <dbReference type="ChEBI" id="CHEBI:37565"/>
    </ligand>
</feature>
<evidence type="ECO:0000256" key="2">
    <source>
        <dbReference type="ARBA" id="ARBA00010290"/>
    </source>
</evidence>
<evidence type="ECO:0000256" key="6">
    <source>
        <dbReference type="ARBA" id="ARBA00022989"/>
    </source>
</evidence>
<dbReference type="InterPro" id="IPR006689">
    <property type="entry name" value="Small_GTPase_ARF/SAR"/>
</dbReference>
<dbReference type="InterPro" id="IPR044612">
    <property type="entry name" value="ARL2/3"/>
</dbReference>
<dbReference type="PRINTS" id="PR00328">
    <property type="entry name" value="SAR1GTPBP"/>
</dbReference>
<dbReference type="GO" id="GO:0046872">
    <property type="term" value="F:metal ion binding"/>
    <property type="evidence" value="ECO:0007669"/>
    <property type="project" value="UniProtKB-KW"/>
</dbReference>
<dbReference type="GO" id="GO:0003924">
    <property type="term" value="F:GTPase activity"/>
    <property type="evidence" value="ECO:0007669"/>
    <property type="project" value="InterPro"/>
</dbReference>
<keyword evidence="5 10" id="KW-0547">Nucleotide-binding</keyword>
<feature type="transmembrane region" description="Helical" evidence="12">
    <location>
        <begin position="47"/>
        <end position="66"/>
    </location>
</feature>
<keyword evidence="11" id="KW-0479">Metal-binding</keyword>
<dbReference type="PANTHER" id="PTHR45697">
    <property type="entry name" value="ADP-RIBOSYLATION FACTOR-LIKE PROTEIN 2-RELATED"/>
    <property type="match status" value="1"/>
</dbReference>
<gene>
    <name evidence="14" type="primary">ZDHHC14_3</name>
    <name evidence="14" type="ORF">FOL47_008882</name>
</gene>
<keyword evidence="12 14" id="KW-0808">Transferase</keyword>
<dbReference type="FunFam" id="3.40.50.300:FF:000393">
    <property type="entry name" value="ADP-ribosylation factor-like 2, arl2"/>
    <property type="match status" value="1"/>
</dbReference>
<dbReference type="GO" id="GO:0019706">
    <property type="term" value="F:protein-cysteine S-palmitoyltransferase activity"/>
    <property type="evidence" value="ECO:0007669"/>
    <property type="project" value="UniProtKB-EC"/>
</dbReference>
<feature type="transmembrane region" description="Helical" evidence="12">
    <location>
        <begin position="228"/>
        <end position="258"/>
    </location>
</feature>
<feature type="binding site" evidence="11">
    <location>
        <position position="330"/>
    </location>
    <ligand>
        <name>Mg(2+)</name>
        <dbReference type="ChEBI" id="CHEBI:18420"/>
    </ligand>
</feature>
<feature type="domain" description="Palmitoyltransferase DHHC" evidence="13">
    <location>
        <begin position="137"/>
        <end position="268"/>
    </location>
</feature>
<dbReference type="InterPro" id="IPR005225">
    <property type="entry name" value="Small_GTP-bd"/>
</dbReference>
<dbReference type="EC" id="2.3.1.225" evidence="12"/>
<dbReference type="OrthoDB" id="9909019at2759"/>
<feature type="transmembrane region" description="Helical" evidence="12">
    <location>
        <begin position="78"/>
        <end position="99"/>
    </location>
</feature>
<organism evidence="14 15">
    <name type="scientific">Perkinsus chesapeaki</name>
    <name type="common">Clam parasite</name>
    <name type="synonym">Perkinsus andrewsi</name>
    <dbReference type="NCBI Taxonomy" id="330153"/>
    <lineage>
        <taxon>Eukaryota</taxon>
        <taxon>Sar</taxon>
        <taxon>Alveolata</taxon>
        <taxon>Perkinsozoa</taxon>
        <taxon>Perkinsea</taxon>
        <taxon>Perkinsida</taxon>
        <taxon>Perkinsidae</taxon>
        <taxon>Perkinsus</taxon>
    </lineage>
</organism>
<feature type="binding site" evidence="10">
    <location>
        <position position="352"/>
    </location>
    <ligand>
        <name>GTP</name>
        <dbReference type="ChEBI" id="CHEBI:37565"/>
    </ligand>
</feature>
<feature type="non-terminal residue" evidence="14">
    <location>
        <position position="1"/>
    </location>
</feature>
<evidence type="ECO:0000313" key="15">
    <source>
        <dbReference type="Proteomes" id="UP000591131"/>
    </source>
</evidence>
<comment type="catalytic activity">
    <reaction evidence="12">
        <text>L-cysteinyl-[protein] + hexadecanoyl-CoA = S-hexadecanoyl-L-cysteinyl-[protein] + CoA</text>
        <dbReference type="Rhea" id="RHEA:36683"/>
        <dbReference type="Rhea" id="RHEA-COMP:10131"/>
        <dbReference type="Rhea" id="RHEA-COMP:11032"/>
        <dbReference type="ChEBI" id="CHEBI:29950"/>
        <dbReference type="ChEBI" id="CHEBI:57287"/>
        <dbReference type="ChEBI" id="CHEBI:57379"/>
        <dbReference type="ChEBI" id="CHEBI:74151"/>
        <dbReference type="EC" id="2.3.1.225"/>
    </reaction>
</comment>
<dbReference type="PROSITE" id="PS51417">
    <property type="entry name" value="ARF"/>
    <property type="match status" value="1"/>
</dbReference>
<dbReference type="SMART" id="SM00177">
    <property type="entry name" value="ARF"/>
    <property type="match status" value="1"/>
</dbReference>
<comment type="similarity">
    <text evidence="12">Belongs to the DHHC palmitoyltransferase family.</text>
</comment>
<keyword evidence="3 12" id="KW-0812">Transmembrane</keyword>